<keyword evidence="2" id="KW-0813">Transport</keyword>
<feature type="domain" description="CASTOR/POLLUX/SYM8 ion channel conserved" evidence="10">
    <location>
        <begin position="380"/>
        <end position="475"/>
    </location>
</feature>
<keyword evidence="3 8" id="KW-0812">Transmembrane</keyword>
<sequence>MRWIILLSLAALAAGIGPGLRSADVADANATQAPRLRRADARPSWSPRVAQDPAAAAAAPTPAPTGLMLKALWRGLRTALGYAVLACGIAIWVYWIPSLLYEEHQKFLADNLEGRSFNMFLTYRFNYWMNSNGLSAMGTILLIGILTLLTFGALMYAAFVGGSPVTGLWVCFVWASAASVDPGASAITGFVGILTTLGGLVLLAVLLTMISDYFAKQVEASKQGRDPVVEGGHLLLLGHSVQTKQLLEEFALCEADDKPTTVVILANQSKQEVEDEIEAMNTELGDLKLVVRNGKTCDKADLWKVGADCATRIVIPENPQVSLDESDAATMGILLTLKGQGKSGWPNNGYVAVQCCLGRNVQYMQDLYDKTFILSGERLGRVMVQSLQDQGLCSVFNQIIGFNGEEFYIAGAEELGVVGKSFRELPFWFPITVPLGVVDREGNYLVNPEKSYEVQADADSVILLADDDDAVGPVEAEAPFFDLGRWCAQRKAAEFREANPNDGETVKALICNLNDRNFGCAILFALDEMAGPGSEVEIYCSLGEEELQDVLSNAQRRQEKHFENITVSKTYVTPRNAMTSMYRLKEIPVESYDQIFILADASQGVDRADEQTVAMVLQMKSLMEQRNSEQDFQPLVEICTPTAEEQLSQIGMKNMINTTLLVSKALAMVAISTTHHGVLSDLLSADGNNMDIMDLADYLAEDEKLPRMLTFAEATAIVSRGAQQVLIGWSEDGDYVMNPKSKMTPRSWTEEDRLVVIKDV</sequence>
<dbReference type="Proteomes" id="UP001178507">
    <property type="component" value="Unassembled WGS sequence"/>
</dbReference>
<feature type="transmembrane region" description="Helical" evidence="8">
    <location>
        <begin position="125"/>
        <end position="148"/>
    </location>
</feature>
<dbReference type="GO" id="GO:0006811">
    <property type="term" value="P:monoatomic ion transport"/>
    <property type="evidence" value="ECO:0007669"/>
    <property type="project" value="UniProtKB-KW"/>
</dbReference>
<dbReference type="AlphaFoldDB" id="A0AA36IUV1"/>
<gene>
    <name evidence="11" type="ORF">EVOR1521_LOCUS19058</name>
</gene>
<feature type="coiled-coil region" evidence="7">
    <location>
        <begin position="263"/>
        <end position="290"/>
    </location>
</feature>
<feature type="transmembrane region" description="Helical" evidence="8">
    <location>
        <begin position="154"/>
        <end position="175"/>
    </location>
</feature>
<proteinExistence type="predicted"/>
<evidence type="ECO:0000256" key="8">
    <source>
        <dbReference type="SAM" id="Phobius"/>
    </source>
</evidence>
<evidence type="ECO:0000256" key="4">
    <source>
        <dbReference type="ARBA" id="ARBA00022989"/>
    </source>
</evidence>
<evidence type="ECO:0000256" key="3">
    <source>
        <dbReference type="ARBA" id="ARBA00022692"/>
    </source>
</evidence>
<keyword evidence="9" id="KW-0732">Signal</keyword>
<feature type="transmembrane region" description="Helical" evidence="8">
    <location>
        <begin position="79"/>
        <end position="96"/>
    </location>
</feature>
<keyword evidence="6 8" id="KW-0472">Membrane</keyword>
<dbReference type="PANTHER" id="PTHR31563:SF10">
    <property type="entry name" value="ION CHANNEL POLLUX-RELATED"/>
    <property type="match status" value="1"/>
</dbReference>
<comment type="subcellular location">
    <subcellularLocation>
        <location evidence="1">Endomembrane system</location>
        <topology evidence="1">Multi-pass membrane protein</topology>
    </subcellularLocation>
</comment>
<keyword evidence="7" id="KW-0175">Coiled coil</keyword>
<keyword evidence="12" id="KW-1185">Reference proteome</keyword>
<dbReference type="PANTHER" id="PTHR31563">
    <property type="entry name" value="ION CHANNEL POLLUX-RELATED"/>
    <property type="match status" value="1"/>
</dbReference>
<dbReference type="Pfam" id="PF06241">
    <property type="entry name" value="Castor_Poll_mid"/>
    <property type="match status" value="1"/>
</dbReference>
<comment type="caution">
    <text evidence="11">The sequence shown here is derived from an EMBL/GenBank/DDBJ whole genome shotgun (WGS) entry which is preliminary data.</text>
</comment>
<evidence type="ECO:0000313" key="11">
    <source>
        <dbReference type="EMBL" id="CAJ1394397.1"/>
    </source>
</evidence>
<name>A0AA36IUV1_9DINO</name>
<protein>
    <recommendedName>
        <fullName evidence="10">CASTOR/POLLUX/SYM8 ion channel conserved domain-containing protein</fullName>
    </recommendedName>
</protein>
<dbReference type="InterPro" id="IPR044849">
    <property type="entry name" value="CASTOR/POLLUX/SYM8-like"/>
</dbReference>
<evidence type="ECO:0000313" key="12">
    <source>
        <dbReference type="Proteomes" id="UP001178507"/>
    </source>
</evidence>
<evidence type="ECO:0000256" key="7">
    <source>
        <dbReference type="SAM" id="Coils"/>
    </source>
</evidence>
<evidence type="ECO:0000256" key="2">
    <source>
        <dbReference type="ARBA" id="ARBA00022448"/>
    </source>
</evidence>
<evidence type="ECO:0000256" key="5">
    <source>
        <dbReference type="ARBA" id="ARBA00023065"/>
    </source>
</evidence>
<dbReference type="EMBL" id="CAUJNA010002824">
    <property type="protein sequence ID" value="CAJ1394397.1"/>
    <property type="molecule type" value="Genomic_DNA"/>
</dbReference>
<organism evidence="11 12">
    <name type="scientific">Effrenium voratum</name>
    <dbReference type="NCBI Taxonomy" id="2562239"/>
    <lineage>
        <taxon>Eukaryota</taxon>
        <taxon>Sar</taxon>
        <taxon>Alveolata</taxon>
        <taxon>Dinophyceae</taxon>
        <taxon>Suessiales</taxon>
        <taxon>Symbiodiniaceae</taxon>
        <taxon>Effrenium</taxon>
    </lineage>
</organism>
<evidence type="ECO:0000256" key="9">
    <source>
        <dbReference type="SAM" id="SignalP"/>
    </source>
</evidence>
<keyword evidence="4 8" id="KW-1133">Transmembrane helix</keyword>
<evidence type="ECO:0000259" key="10">
    <source>
        <dbReference type="Pfam" id="PF06241"/>
    </source>
</evidence>
<accession>A0AA36IUV1</accession>
<dbReference type="GO" id="GO:0012505">
    <property type="term" value="C:endomembrane system"/>
    <property type="evidence" value="ECO:0007669"/>
    <property type="project" value="UniProtKB-SubCell"/>
</dbReference>
<reference evidence="11" key="1">
    <citation type="submission" date="2023-08" db="EMBL/GenBank/DDBJ databases">
        <authorList>
            <person name="Chen Y."/>
            <person name="Shah S."/>
            <person name="Dougan E. K."/>
            <person name="Thang M."/>
            <person name="Chan C."/>
        </authorList>
    </citation>
    <scope>NUCLEOTIDE SEQUENCE</scope>
</reference>
<feature type="signal peptide" evidence="9">
    <location>
        <begin position="1"/>
        <end position="15"/>
    </location>
</feature>
<keyword evidence="5" id="KW-0406">Ion transport</keyword>
<feature type="transmembrane region" description="Helical" evidence="8">
    <location>
        <begin position="187"/>
        <end position="210"/>
    </location>
</feature>
<evidence type="ECO:0000256" key="6">
    <source>
        <dbReference type="ARBA" id="ARBA00023136"/>
    </source>
</evidence>
<dbReference type="Gene3D" id="3.40.50.720">
    <property type="entry name" value="NAD(P)-binding Rossmann-like Domain"/>
    <property type="match status" value="1"/>
</dbReference>
<dbReference type="InterPro" id="IPR010420">
    <property type="entry name" value="CASTOR/POLLUX/SYM8_dom"/>
</dbReference>
<evidence type="ECO:0000256" key="1">
    <source>
        <dbReference type="ARBA" id="ARBA00004127"/>
    </source>
</evidence>
<feature type="chain" id="PRO_5041298714" description="CASTOR/POLLUX/SYM8 ion channel conserved domain-containing protein" evidence="9">
    <location>
        <begin position="16"/>
        <end position="760"/>
    </location>
</feature>